<name>A0A7M3MEQ6_9BACT</name>
<reference evidence="1 2" key="1">
    <citation type="submission" date="2018-06" db="EMBL/GenBank/DDBJ databases">
        <title>Complete genome of Desulfovibrio indonesiensis P37SLT.</title>
        <authorList>
            <person name="Crispim J.S."/>
            <person name="Vidigal P.M.P."/>
            <person name="Silva L.C.F."/>
            <person name="Laguardia C.N."/>
            <person name="Araujo L.C."/>
            <person name="Dias R.S."/>
            <person name="Sousa M.P."/>
            <person name="Paula S.O."/>
            <person name="Silva C."/>
        </authorList>
    </citation>
    <scope>NUCLEOTIDE SEQUENCE [LARGE SCALE GENOMIC DNA]</scope>
    <source>
        <strain evidence="1 2">P37SLT</strain>
    </source>
</reference>
<dbReference type="Proteomes" id="UP000448292">
    <property type="component" value="Unassembled WGS sequence"/>
</dbReference>
<evidence type="ECO:0000313" key="2">
    <source>
        <dbReference type="Proteomes" id="UP000448292"/>
    </source>
</evidence>
<gene>
    <name evidence="1" type="ORF">DPQ33_11105</name>
</gene>
<organism evidence="1 2">
    <name type="scientific">Oceanidesulfovibrio indonesiensis</name>
    <dbReference type="NCBI Taxonomy" id="54767"/>
    <lineage>
        <taxon>Bacteria</taxon>
        <taxon>Pseudomonadati</taxon>
        <taxon>Thermodesulfobacteriota</taxon>
        <taxon>Desulfovibrionia</taxon>
        <taxon>Desulfovibrionales</taxon>
        <taxon>Desulfovibrionaceae</taxon>
        <taxon>Oceanidesulfovibrio</taxon>
    </lineage>
</organism>
<comment type="caution">
    <text evidence="1">The sequence shown here is derived from an EMBL/GenBank/DDBJ whole genome shotgun (WGS) entry which is preliminary data.</text>
</comment>
<protein>
    <submittedName>
        <fullName evidence="1">Uncharacterized protein</fullName>
    </submittedName>
</protein>
<evidence type="ECO:0000313" key="1">
    <source>
        <dbReference type="EMBL" id="TVM16943.1"/>
    </source>
</evidence>
<accession>A0A7M3MEQ6</accession>
<proteinExistence type="predicted"/>
<keyword evidence="2" id="KW-1185">Reference proteome</keyword>
<dbReference type="EMBL" id="QMIE01000009">
    <property type="protein sequence ID" value="TVM16943.1"/>
    <property type="molecule type" value="Genomic_DNA"/>
</dbReference>
<sequence>MRRPETVAQPLAWGISVSIALAAAARITEVADHQNTHKPLKKSAAQDACNGQAASLPSEGIRTITPAFFHHAGLHDSFNTNVSGILL</sequence>
<dbReference type="AlphaFoldDB" id="A0A7M3MEQ6"/>